<dbReference type="PANTHER" id="PTHR18968:SF166">
    <property type="entry name" value="2-HYDROXYACYL-COA LYASE 2"/>
    <property type="match status" value="1"/>
</dbReference>
<organism evidence="8 9">
    <name type="scientific">Caballeronia calidae</name>
    <dbReference type="NCBI Taxonomy" id="1777139"/>
    <lineage>
        <taxon>Bacteria</taxon>
        <taxon>Pseudomonadati</taxon>
        <taxon>Pseudomonadota</taxon>
        <taxon>Betaproteobacteria</taxon>
        <taxon>Burkholderiales</taxon>
        <taxon>Burkholderiaceae</taxon>
        <taxon>Caballeronia</taxon>
    </lineage>
</organism>
<dbReference type="GO" id="GO:0005948">
    <property type="term" value="C:acetolactate synthase complex"/>
    <property type="evidence" value="ECO:0007669"/>
    <property type="project" value="TreeGrafter"/>
</dbReference>
<dbReference type="EMBL" id="FCOX02000068">
    <property type="protein sequence ID" value="SAL04767.1"/>
    <property type="molecule type" value="Genomic_DNA"/>
</dbReference>
<evidence type="ECO:0000256" key="4">
    <source>
        <dbReference type="RuleBase" id="RU362132"/>
    </source>
</evidence>
<name>A0A158EFT9_9BURK</name>
<evidence type="ECO:0000313" key="8">
    <source>
        <dbReference type="EMBL" id="SAL04767.1"/>
    </source>
</evidence>
<dbReference type="InterPro" id="IPR012001">
    <property type="entry name" value="Thiamin_PyroP_enz_TPP-bd_dom"/>
</dbReference>
<dbReference type="OrthoDB" id="2254214at2"/>
<dbReference type="GO" id="GO:0009097">
    <property type="term" value="P:isoleucine biosynthetic process"/>
    <property type="evidence" value="ECO:0007669"/>
    <property type="project" value="TreeGrafter"/>
</dbReference>
<evidence type="ECO:0000256" key="2">
    <source>
        <dbReference type="ARBA" id="ARBA00007812"/>
    </source>
</evidence>
<sequence length="563" mass="59126">MVASQEIKHSIPAYELVADQLVKAGVECIFGVLGEDIASVVNAAVARGIVYYPARHENHAVSMADGYARATGRIGVAAVTGGPGFTNALTAIYTSHLASSPILVLTGAGRAEEDDRDPDVVKLATGPTWLKHFPQASVLKEIGIETVKPLTPEAASRDAAEALALARGRPVVLVLGIWLLLQKVATSKEQIPVVTGKEPSPLPDPAKIAEVADFLQETWAVKQPLVIAGRGAMLSGAGPTLQKLASQIGALLATSLPARGLFGDDPFSVGVCGSYSTSVATDLITQADCVLAFGAGLNPWTTYRNSLFPKALIIQVDSDPSAIGRFLPAAIGVEGDVKAVAEALVSELERRGHKSDGYRNSRTQDAIVSFRKDAEIVDRSTPTLVDPRTMMLALDRMLPIGRILCVDSGQQARFAIRYISTTRPQNLIQAADFGSIGLGFGTAIGAQIGRPGELVVCPVGDGAAMMSLGDLESIVRLRLPILVVVSNDESYGAEVNALTNLGLDTTLANTPCPSFEAMAIAMGARAATVRTIDDLEVIEAWLGDNGGVPLVLDCRVNPAVRAE</sequence>
<dbReference type="Pfam" id="PF02776">
    <property type="entry name" value="TPP_enzyme_N"/>
    <property type="match status" value="1"/>
</dbReference>
<dbReference type="SUPFAM" id="SSF52467">
    <property type="entry name" value="DHS-like NAD/FAD-binding domain"/>
    <property type="match status" value="1"/>
</dbReference>
<dbReference type="AlphaFoldDB" id="A0A158EFT9"/>
<keyword evidence="9" id="KW-1185">Reference proteome</keyword>
<dbReference type="InterPro" id="IPR045229">
    <property type="entry name" value="TPP_enz"/>
</dbReference>
<accession>A0A158EFT9</accession>
<gene>
    <name evidence="8" type="ORF">AWB78_07126</name>
</gene>
<protein>
    <submittedName>
        <fullName evidence="8">Sulfoacetaldehyde acetyltransferase</fullName>
    </submittedName>
</protein>
<dbReference type="Pfam" id="PF02775">
    <property type="entry name" value="TPP_enzyme_C"/>
    <property type="match status" value="1"/>
</dbReference>
<dbReference type="InterPro" id="IPR029061">
    <property type="entry name" value="THDP-binding"/>
</dbReference>
<dbReference type="GO" id="GO:0000287">
    <property type="term" value="F:magnesium ion binding"/>
    <property type="evidence" value="ECO:0007669"/>
    <property type="project" value="InterPro"/>
</dbReference>
<evidence type="ECO:0000259" key="7">
    <source>
        <dbReference type="Pfam" id="PF02776"/>
    </source>
</evidence>
<evidence type="ECO:0000259" key="6">
    <source>
        <dbReference type="Pfam" id="PF02775"/>
    </source>
</evidence>
<dbReference type="GO" id="GO:0009099">
    <property type="term" value="P:L-valine biosynthetic process"/>
    <property type="evidence" value="ECO:0007669"/>
    <property type="project" value="TreeGrafter"/>
</dbReference>
<dbReference type="CDD" id="cd07035">
    <property type="entry name" value="TPP_PYR_POX_like"/>
    <property type="match status" value="1"/>
</dbReference>
<dbReference type="GO" id="GO:0050660">
    <property type="term" value="F:flavin adenine dinucleotide binding"/>
    <property type="evidence" value="ECO:0007669"/>
    <property type="project" value="TreeGrafter"/>
</dbReference>
<proteinExistence type="inferred from homology"/>
<comment type="similarity">
    <text evidence="2 4">Belongs to the TPP enzyme family.</text>
</comment>
<dbReference type="Gene3D" id="3.40.50.1220">
    <property type="entry name" value="TPP-binding domain"/>
    <property type="match status" value="1"/>
</dbReference>
<dbReference type="Pfam" id="PF00205">
    <property type="entry name" value="TPP_enzyme_M"/>
    <property type="match status" value="1"/>
</dbReference>
<keyword evidence="3 4" id="KW-0786">Thiamine pyrophosphate</keyword>
<dbReference type="RefSeq" id="WP_062611183.1">
    <property type="nucleotide sequence ID" value="NZ_FCOX02000068.1"/>
</dbReference>
<comment type="cofactor">
    <cofactor evidence="1">
        <name>thiamine diphosphate</name>
        <dbReference type="ChEBI" id="CHEBI:58937"/>
    </cofactor>
</comment>
<dbReference type="CDD" id="cd00568">
    <property type="entry name" value="TPP_enzymes"/>
    <property type="match status" value="1"/>
</dbReference>
<dbReference type="Gene3D" id="3.40.50.970">
    <property type="match status" value="2"/>
</dbReference>
<dbReference type="InterPro" id="IPR011766">
    <property type="entry name" value="TPP_enzyme_TPP-bd"/>
</dbReference>
<evidence type="ECO:0000259" key="5">
    <source>
        <dbReference type="Pfam" id="PF00205"/>
    </source>
</evidence>
<feature type="domain" description="Thiamine pyrophosphate enzyme central" evidence="5">
    <location>
        <begin position="220"/>
        <end position="344"/>
    </location>
</feature>
<dbReference type="InterPro" id="IPR012000">
    <property type="entry name" value="Thiamin_PyroP_enz_cen_dom"/>
</dbReference>
<dbReference type="InterPro" id="IPR029035">
    <property type="entry name" value="DHS-like_NAD/FAD-binding_dom"/>
</dbReference>
<dbReference type="SUPFAM" id="SSF52518">
    <property type="entry name" value="Thiamin diphosphate-binding fold (THDP-binding)"/>
    <property type="match status" value="2"/>
</dbReference>
<feature type="domain" description="Thiamine pyrophosphate enzyme TPP-binding" evidence="6">
    <location>
        <begin position="407"/>
        <end position="551"/>
    </location>
</feature>
<dbReference type="GO" id="GO:0030976">
    <property type="term" value="F:thiamine pyrophosphate binding"/>
    <property type="evidence" value="ECO:0007669"/>
    <property type="project" value="InterPro"/>
</dbReference>
<feature type="domain" description="Thiamine pyrophosphate enzyme N-terminal TPP-binding" evidence="7">
    <location>
        <begin position="15"/>
        <end position="115"/>
    </location>
</feature>
<comment type="caution">
    <text evidence="8">The sequence shown here is derived from an EMBL/GenBank/DDBJ whole genome shotgun (WGS) entry which is preliminary data.</text>
</comment>
<dbReference type="PANTHER" id="PTHR18968">
    <property type="entry name" value="THIAMINE PYROPHOSPHATE ENZYMES"/>
    <property type="match status" value="1"/>
</dbReference>
<reference evidence="8" key="1">
    <citation type="submission" date="2016-01" db="EMBL/GenBank/DDBJ databases">
        <authorList>
            <person name="Peeters C."/>
        </authorList>
    </citation>
    <scope>NUCLEOTIDE SEQUENCE</scope>
    <source>
        <strain evidence="8">LMG 29321</strain>
    </source>
</reference>
<evidence type="ECO:0000256" key="3">
    <source>
        <dbReference type="ARBA" id="ARBA00023052"/>
    </source>
</evidence>
<dbReference type="GO" id="GO:0003984">
    <property type="term" value="F:acetolactate synthase activity"/>
    <property type="evidence" value="ECO:0007669"/>
    <property type="project" value="TreeGrafter"/>
</dbReference>
<evidence type="ECO:0000256" key="1">
    <source>
        <dbReference type="ARBA" id="ARBA00001964"/>
    </source>
</evidence>
<dbReference type="Proteomes" id="UP000071859">
    <property type="component" value="Unassembled WGS sequence"/>
</dbReference>
<evidence type="ECO:0000313" key="9">
    <source>
        <dbReference type="Proteomes" id="UP000071859"/>
    </source>
</evidence>